<evidence type="ECO:0000313" key="4">
    <source>
        <dbReference type="Proteomes" id="UP000623467"/>
    </source>
</evidence>
<organism evidence="3 4">
    <name type="scientific">Mycena sanguinolenta</name>
    <dbReference type="NCBI Taxonomy" id="230812"/>
    <lineage>
        <taxon>Eukaryota</taxon>
        <taxon>Fungi</taxon>
        <taxon>Dikarya</taxon>
        <taxon>Basidiomycota</taxon>
        <taxon>Agaricomycotina</taxon>
        <taxon>Agaricomycetes</taxon>
        <taxon>Agaricomycetidae</taxon>
        <taxon>Agaricales</taxon>
        <taxon>Marasmiineae</taxon>
        <taxon>Mycenaceae</taxon>
        <taxon>Mycena</taxon>
    </lineage>
</organism>
<dbReference type="EMBL" id="JACAZH010000027">
    <property type="protein sequence ID" value="KAF7341666.1"/>
    <property type="molecule type" value="Genomic_DNA"/>
</dbReference>
<gene>
    <name evidence="3" type="ORF">MSAN_02064800</name>
</gene>
<keyword evidence="4" id="KW-1185">Reference proteome</keyword>
<reference evidence="3" key="1">
    <citation type="submission" date="2020-05" db="EMBL/GenBank/DDBJ databases">
        <title>Mycena genomes resolve the evolution of fungal bioluminescence.</title>
        <authorList>
            <person name="Tsai I.J."/>
        </authorList>
    </citation>
    <scope>NUCLEOTIDE SEQUENCE</scope>
    <source>
        <strain evidence="3">160909Yilan</strain>
    </source>
</reference>
<protein>
    <submittedName>
        <fullName evidence="3">Uncharacterized protein</fullName>
    </submittedName>
</protein>
<sequence length="206" mass="23390">MSAAIAESVAMKSPIRVTGHTSLPVLSTDWNLQHNKFLTHKLAVSQEQLQAAEHKLQEASQRARDIDVEAERWQGAMETERDKWEQKAEAVEEKCRVVKAELDKLVAEMEILWLFFILYVSEPTRAPTLRSFTTEVVESRRKRRGLYMNEGARQPSSSSASHKIRIRPPSLHPRLHVELGPWVVYLPASDDTKPTHPSTHPLPATA</sequence>
<dbReference type="Proteomes" id="UP000623467">
    <property type="component" value="Unassembled WGS sequence"/>
</dbReference>
<name>A0A8H7CMP5_9AGAR</name>
<proteinExistence type="predicted"/>
<dbReference type="AlphaFoldDB" id="A0A8H7CMP5"/>
<evidence type="ECO:0000256" key="2">
    <source>
        <dbReference type="SAM" id="MobiDB-lite"/>
    </source>
</evidence>
<keyword evidence="1" id="KW-0175">Coiled coil</keyword>
<feature type="coiled-coil region" evidence="1">
    <location>
        <begin position="35"/>
        <end position="108"/>
    </location>
</feature>
<feature type="region of interest" description="Disordered" evidence="2">
    <location>
        <begin position="143"/>
        <end position="164"/>
    </location>
</feature>
<evidence type="ECO:0000313" key="3">
    <source>
        <dbReference type="EMBL" id="KAF7341666.1"/>
    </source>
</evidence>
<comment type="caution">
    <text evidence="3">The sequence shown here is derived from an EMBL/GenBank/DDBJ whole genome shotgun (WGS) entry which is preliminary data.</text>
</comment>
<evidence type="ECO:0000256" key="1">
    <source>
        <dbReference type="SAM" id="Coils"/>
    </source>
</evidence>
<dbReference type="OrthoDB" id="128924at2759"/>
<accession>A0A8H7CMP5</accession>